<evidence type="ECO:0000313" key="2">
    <source>
        <dbReference type="Proteomes" id="UP000007952"/>
    </source>
</evidence>
<reference evidence="1 2" key="1">
    <citation type="journal article" date="2011" name="J. Bacteriol.">
        <title>Complete genome sequences of two hemotropic Mycoplasmas, Mycoplasma haemofelis strain Ohio2 and Mycoplasma suis strain Illinois.</title>
        <authorList>
            <person name="Messick J.B."/>
            <person name="Santos A.P."/>
            <person name="Guimaraes A.M."/>
        </authorList>
    </citation>
    <scope>NUCLEOTIDE SEQUENCE [LARGE SCALE GENOMIC DNA]</scope>
    <source>
        <strain evidence="1 2">Ohio2</strain>
    </source>
</reference>
<protein>
    <submittedName>
        <fullName evidence="1">Uncharacterized protein</fullName>
    </submittedName>
</protein>
<sequence length="284" mass="32625">MRALPYLVFLGLGTAGLGGWYKFQHLKPKTLQEYLEWQGFKLLSHSEENHWKAVLEENKDLLSKLGISTSHSGEVKSWCERNLNSESYEELVDVAPLLCVDNIRTVKGRIIQIAGDTSKLIQTGGQEANQYKVAYVFRKHIDGFHALIGYSPEVDEGKEIEDLDKAHQAFKTWCNDSLDKPINEALAQNVMALCTPKGFSTIEELIKRNGETLLTETSQSTALKEKYEKIKELDSWKNENQNSKSNEEDLKSWCDENKAKNFYDENVFSEVYPKFRFRCLKLEE</sequence>
<organism evidence="1 2">
    <name type="scientific">Mycoplasma haemofelis (strain Ohio2)</name>
    <dbReference type="NCBI Taxonomy" id="859194"/>
    <lineage>
        <taxon>Bacteria</taxon>
        <taxon>Bacillati</taxon>
        <taxon>Mycoplasmatota</taxon>
        <taxon>Mollicutes</taxon>
        <taxon>Mycoplasmataceae</taxon>
        <taxon>Mycoplasma</taxon>
    </lineage>
</organism>
<proteinExistence type="predicted"/>
<dbReference type="HOGENOM" id="CLU_087907_0_0_14"/>
<dbReference type="Proteomes" id="UP000007952">
    <property type="component" value="Chromosome"/>
</dbReference>
<accession>F6FJM0</accession>
<dbReference type="BioCyc" id="MHAE859194:G1GR7-1126-MONOMER"/>
<reference key="2">
    <citation type="submission" date="2011-05" db="EMBL/GenBank/DDBJ databases">
        <title>The Genome of Mycoplasma haemofelis Strain Ohio2, a pathogenic hemoplasma of the cat.</title>
        <authorList>
            <person name="Santos A.P."/>
            <person name="Guimaraes A.M.S."/>
            <person name="SanMiguel P.J."/>
            <person name="Martin S.W."/>
            <person name="Messick J.B."/>
        </authorList>
    </citation>
    <scope>NUCLEOTIDE SEQUENCE</scope>
    <source>
        <strain>Ohio2</strain>
    </source>
</reference>
<dbReference type="AlphaFoldDB" id="F6FJM0"/>
<dbReference type="EMBL" id="CP002808">
    <property type="protein sequence ID" value="AEG73375.1"/>
    <property type="molecule type" value="Genomic_DNA"/>
</dbReference>
<name>F6FJM0_MYCHI</name>
<evidence type="ECO:0000313" key="1">
    <source>
        <dbReference type="EMBL" id="AEG73375.1"/>
    </source>
</evidence>
<gene>
    <name evidence="1" type="ordered locus">MHF_1132</name>
</gene>
<dbReference type="KEGG" id="mhf:MHF_1132"/>